<dbReference type="EMBL" id="CP039897">
    <property type="protein sequence ID" value="QCL78282.1"/>
    <property type="molecule type" value="Genomic_DNA"/>
</dbReference>
<evidence type="ECO:0000313" key="2">
    <source>
        <dbReference type="Proteomes" id="UP000298579"/>
    </source>
</evidence>
<gene>
    <name evidence="1" type="ORF">CFBP5877_03770</name>
</gene>
<dbReference type="Gene3D" id="3.30.2000.30">
    <property type="match status" value="1"/>
</dbReference>
<dbReference type="InterPro" id="IPR021508">
    <property type="entry name" value="Gp17-like"/>
</dbReference>
<protein>
    <submittedName>
        <fullName evidence="1">DUF3168 domain-containing protein</fullName>
    </submittedName>
</protein>
<dbReference type="AlphaFoldDB" id="A0AAE6BBH9"/>
<dbReference type="InterPro" id="IPR053745">
    <property type="entry name" value="Viral_Tail_Comp_sf"/>
</dbReference>
<accession>A0AAE6BBH9</accession>
<name>A0AAE6BBH9_AGRTU</name>
<sequence>MTPELALQKAIRYRLSSTGDVVSLVPAASILDRNERPNPRPSIIIGEGQSVDEGESIARKLTRVYLDLHVWVEEPSTEISKRIAGTIRSAIQSAKLQLDPGFHCADCRVRGSRFLRDPDGKTSHAVLTVDALVQEVS</sequence>
<organism evidence="1 2">
    <name type="scientific">Agrobacterium tumefaciens</name>
    <dbReference type="NCBI Taxonomy" id="358"/>
    <lineage>
        <taxon>Bacteria</taxon>
        <taxon>Pseudomonadati</taxon>
        <taxon>Pseudomonadota</taxon>
        <taxon>Alphaproteobacteria</taxon>
        <taxon>Hyphomicrobiales</taxon>
        <taxon>Rhizobiaceae</taxon>
        <taxon>Rhizobium/Agrobacterium group</taxon>
        <taxon>Agrobacterium</taxon>
        <taxon>Agrobacterium tumefaciens complex</taxon>
    </lineage>
</organism>
<dbReference type="Proteomes" id="UP000298579">
    <property type="component" value="Chromosome circular"/>
</dbReference>
<dbReference type="RefSeq" id="WP_080825456.1">
    <property type="nucleotide sequence ID" value="NZ_CP039888.1"/>
</dbReference>
<dbReference type="Pfam" id="PF11367">
    <property type="entry name" value="Tail_completion_gp17"/>
    <property type="match status" value="1"/>
</dbReference>
<evidence type="ECO:0000313" key="1">
    <source>
        <dbReference type="EMBL" id="QCL78282.1"/>
    </source>
</evidence>
<reference evidence="1 2" key="1">
    <citation type="submission" date="2019-04" db="EMBL/GenBank/DDBJ databases">
        <title>Complete genome sequence of Agrobacterium tumefaciens CFBP5877.</title>
        <authorList>
            <person name="Huang Y.-Y."/>
            <person name="Chiang H.-Y."/>
            <person name="Chou L."/>
            <person name="Lai E.-M."/>
            <person name="Kuo C.-H."/>
        </authorList>
    </citation>
    <scope>NUCLEOTIDE SEQUENCE [LARGE SCALE GENOMIC DNA]</scope>
    <source>
        <strain evidence="1 2">CFBP5877</strain>
    </source>
</reference>
<proteinExistence type="predicted"/>